<keyword evidence="1" id="KW-1134">Transmembrane beta strand</keyword>
<dbReference type="AlphaFoldDB" id="A0A929KY39"/>
<keyword evidence="1" id="KW-0998">Cell outer membrane</keyword>
<dbReference type="Proteomes" id="UP000622475">
    <property type="component" value="Unassembled WGS sequence"/>
</dbReference>
<comment type="similarity">
    <text evidence="1">Belongs to the TonB-dependent receptor family.</text>
</comment>
<keyword evidence="1" id="KW-0813">Transport</keyword>
<evidence type="ECO:0000256" key="2">
    <source>
        <dbReference type="SAM" id="SignalP"/>
    </source>
</evidence>
<dbReference type="PROSITE" id="PS52016">
    <property type="entry name" value="TONB_DEPENDENT_REC_3"/>
    <property type="match status" value="1"/>
</dbReference>
<evidence type="ECO:0000313" key="4">
    <source>
        <dbReference type="Proteomes" id="UP000622475"/>
    </source>
</evidence>
<dbReference type="GO" id="GO:0009279">
    <property type="term" value="C:cell outer membrane"/>
    <property type="evidence" value="ECO:0007669"/>
    <property type="project" value="UniProtKB-SubCell"/>
</dbReference>
<dbReference type="Gene3D" id="2.60.40.1930">
    <property type="match status" value="1"/>
</dbReference>
<keyword evidence="2" id="KW-0732">Signal</keyword>
<dbReference type="InterPro" id="IPR037066">
    <property type="entry name" value="Plug_dom_sf"/>
</dbReference>
<proteinExistence type="inferred from homology"/>
<reference evidence="3" key="1">
    <citation type="submission" date="2020-10" db="EMBL/GenBank/DDBJ databases">
        <title>Mucilaginibacter mali sp. nov., isolated from rhizosphere soil of apple orchard.</title>
        <authorList>
            <person name="Lee J.-S."/>
            <person name="Kim H.S."/>
            <person name="Kim J.-S."/>
        </authorList>
    </citation>
    <scope>NUCLEOTIDE SEQUENCE</scope>
    <source>
        <strain evidence="3">KCTC 22746</strain>
    </source>
</reference>
<keyword evidence="3" id="KW-0675">Receptor</keyword>
<comment type="caution">
    <text evidence="3">The sequence shown here is derived from an EMBL/GenBank/DDBJ whole genome shotgun (WGS) entry which is preliminary data.</text>
</comment>
<feature type="chain" id="PRO_5037779131" evidence="2">
    <location>
        <begin position="22"/>
        <end position="901"/>
    </location>
</feature>
<evidence type="ECO:0000313" key="3">
    <source>
        <dbReference type="EMBL" id="MBE9662650.1"/>
    </source>
</evidence>
<sequence>MKKRALSLIAITFILFSFTVADEPLDKLLAALEKLTADAPQEKVHLHLDKPFYSLGEDIWFKGYVVNADGTLSGRSKILYIDLLDDRDSVKKTILLPVVNGSTSGNIHLSDSTLSAGNYHIYAYTKWMLNFGGDFLFKKTVPVISPLHGVIRSSIQYSNVVQASGKQLNAQISYLTDNSKPYGNQPLTYTVQVNGKEIASGKGITSADGTLRIAELIKNDNKNANIFISTRFGGKDSDGPTYDFTIKPLAGAADVQFFPEGGHFVNGLRTKVAFKALKPDGFGEDIKGYITDGGTEHLAEFSSEHAGMGVFALQPQSGKTYTAVVTHQDGSESKHILPAADESGYVLNINRVGKDSVSVRIAASPAFANGREVAIVAQSNGVTQFVAKSKLEQASTVSIVSTKKFPTGIAHFTLFSPDMQPVAERLVFVDHNDHLNAAIAPDKPTYAKRGKVKLDVTVTDALNEPVIGSFSMSVTDASKVRSAEDEEMSIFSDLLLTSDIKGYVEQPNYYFNPANADRLKHLDQLLLTQGWRRFTWTDVIAGKLPVIKYQPEQSLTVSGLVTTLGNKPVAKGHVTLFGKISGETMIIDTVADDKGRFVFADMNFDDSTKLVVRGSNAKDRNSVKILIDKKPRIPYAAGFSNGNVPASSLDDYLKYSQLRFDELAKFGQFVNSIGLREVKVKARRDYFAERIIPNSSNISPGSADQVIKAEKVSQQTNLLNVFYGLAGIEVKNNMVYRIGRISSITRSAGVPMMVILDGATIEASMLKDIPPFDVAGIELLTSGSNTVLYGDQGAWGVIIITTKRGTGLGSVANAMNVAHYVPSGYAVTRQFYSPQYDTPTQNKMADLRSTIYWDADIITDAQGKAGVSYFNADDPGTYKVTLEGMDTKGKFLRKTITYKVE</sequence>
<dbReference type="InterPro" id="IPR039426">
    <property type="entry name" value="TonB-dep_rcpt-like"/>
</dbReference>
<keyword evidence="1" id="KW-0472">Membrane</keyword>
<organism evidence="3 4">
    <name type="scientific">Mucilaginibacter myungsuensis</name>
    <dbReference type="NCBI Taxonomy" id="649104"/>
    <lineage>
        <taxon>Bacteria</taxon>
        <taxon>Pseudomonadati</taxon>
        <taxon>Bacteroidota</taxon>
        <taxon>Sphingobacteriia</taxon>
        <taxon>Sphingobacteriales</taxon>
        <taxon>Sphingobacteriaceae</taxon>
        <taxon>Mucilaginibacter</taxon>
    </lineage>
</organism>
<protein>
    <submittedName>
        <fullName evidence="3">TonB-dependent receptor</fullName>
    </submittedName>
</protein>
<dbReference type="SUPFAM" id="SSF56935">
    <property type="entry name" value="Porins"/>
    <property type="match status" value="1"/>
</dbReference>
<dbReference type="Gene3D" id="2.170.130.10">
    <property type="entry name" value="TonB-dependent receptor, plug domain"/>
    <property type="match status" value="1"/>
</dbReference>
<keyword evidence="4" id="KW-1185">Reference proteome</keyword>
<gene>
    <name evidence="3" type="ORF">IRJ16_12220</name>
</gene>
<evidence type="ECO:0000256" key="1">
    <source>
        <dbReference type="PROSITE-ProRule" id="PRU01360"/>
    </source>
</evidence>
<feature type="signal peptide" evidence="2">
    <location>
        <begin position="1"/>
        <end position="21"/>
    </location>
</feature>
<dbReference type="EMBL" id="JADFFL010000004">
    <property type="protein sequence ID" value="MBE9662650.1"/>
    <property type="molecule type" value="Genomic_DNA"/>
</dbReference>
<keyword evidence="1" id="KW-0812">Transmembrane</keyword>
<dbReference type="RefSeq" id="WP_194111864.1">
    <property type="nucleotide sequence ID" value="NZ_JADFFL010000004.1"/>
</dbReference>
<accession>A0A929KY39</accession>
<name>A0A929KY39_9SPHI</name>
<comment type="subcellular location">
    <subcellularLocation>
        <location evidence="1">Cell outer membrane</location>
        <topology evidence="1">Multi-pass membrane protein</topology>
    </subcellularLocation>
</comment>